<name>A0A6A6Q8U6_9PEZI</name>
<evidence type="ECO:0000313" key="3">
    <source>
        <dbReference type="Proteomes" id="UP000799750"/>
    </source>
</evidence>
<dbReference type="Pfam" id="PF06985">
    <property type="entry name" value="HET"/>
    <property type="match status" value="1"/>
</dbReference>
<feature type="domain" description="Heterokaryon incompatibility" evidence="1">
    <location>
        <begin position="19"/>
        <end position="165"/>
    </location>
</feature>
<dbReference type="PANTHER" id="PTHR33112:SF12">
    <property type="entry name" value="HETEROKARYON INCOMPATIBILITY DOMAIN-CONTAINING PROTEIN"/>
    <property type="match status" value="1"/>
</dbReference>
<accession>A0A6A6Q8U6</accession>
<keyword evidence="3" id="KW-1185">Reference proteome</keyword>
<sequence>RVIDVEDACIVPCPPDAPYIALSYQWGADQKIKLKKESLKIMTTPGFFNTAEGEPAQTIRDTMTMVQQLGYRYAWVDALCIVQDDAENVTENVDRMDQVYQGAHLAIVAAAGQNAYHGLPGVSTPRNEHQLRVRIKGITICSMLENANGAITFTRWNTRGWTYQERLLSKRLVTFTTSQVFYQCDRGCDYQEQYHHAPGSDYTHTIPDPLARLDFENRNIWEVYAIAVAEYTRRSLTDPLDKLRALSGILNFLEQPFGAPFFFGIPTILFDVALLWKPFGPYSRGNSAFPSWSWVGWDGAVVYE</sequence>
<proteinExistence type="predicted"/>
<feature type="non-terminal residue" evidence="2">
    <location>
        <position position="1"/>
    </location>
</feature>
<dbReference type="EMBL" id="MU004203">
    <property type="protein sequence ID" value="KAF2488424.1"/>
    <property type="molecule type" value="Genomic_DNA"/>
</dbReference>
<dbReference type="OrthoDB" id="5135333at2759"/>
<dbReference type="PANTHER" id="PTHR33112">
    <property type="entry name" value="DOMAIN PROTEIN, PUTATIVE-RELATED"/>
    <property type="match status" value="1"/>
</dbReference>
<dbReference type="AlphaFoldDB" id="A0A6A6Q8U6"/>
<evidence type="ECO:0000259" key="1">
    <source>
        <dbReference type="Pfam" id="PF06985"/>
    </source>
</evidence>
<dbReference type="Proteomes" id="UP000799750">
    <property type="component" value="Unassembled WGS sequence"/>
</dbReference>
<gene>
    <name evidence="2" type="ORF">BU16DRAFT_422499</name>
</gene>
<evidence type="ECO:0000313" key="2">
    <source>
        <dbReference type="EMBL" id="KAF2488424.1"/>
    </source>
</evidence>
<organism evidence="2 3">
    <name type="scientific">Lophium mytilinum</name>
    <dbReference type="NCBI Taxonomy" id="390894"/>
    <lineage>
        <taxon>Eukaryota</taxon>
        <taxon>Fungi</taxon>
        <taxon>Dikarya</taxon>
        <taxon>Ascomycota</taxon>
        <taxon>Pezizomycotina</taxon>
        <taxon>Dothideomycetes</taxon>
        <taxon>Pleosporomycetidae</taxon>
        <taxon>Mytilinidiales</taxon>
        <taxon>Mytilinidiaceae</taxon>
        <taxon>Lophium</taxon>
    </lineage>
</organism>
<protein>
    <submittedName>
        <fullName evidence="2">HET-domain-containing protein</fullName>
    </submittedName>
</protein>
<feature type="non-terminal residue" evidence="2">
    <location>
        <position position="304"/>
    </location>
</feature>
<reference evidence="2" key="1">
    <citation type="journal article" date="2020" name="Stud. Mycol.">
        <title>101 Dothideomycetes genomes: a test case for predicting lifestyles and emergence of pathogens.</title>
        <authorList>
            <person name="Haridas S."/>
            <person name="Albert R."/>
            <person name="Binder M."/>
            <person name="Bloem J."/>
            <person name="Labutti K."/>
            <person name="Salamov A."/>
            <person name="Andreopoulos B."/>
            <person name="Baker S."/>
            <person name="Barry K."/>
            <person name="Bills G."/>
            <person name="Bluhm B."/>
            <person name="Cannon C."/>
            <person name="Castanera R."/>
            <person name="Culley D."/>
            <person name="Daum C."/>
            <person name="Ezra D."/>
            <person name="Gonzalez J."/>
            <person name="Henrissat B."/>
            <person name="Kuo A."/>
            <person name="Liang C."/>
            <person name="Lipzen A."/>
            <person name="Lutzoni F."/>
            <person name="Magnuson J."/>
            <person name="Mondo S."/>
            <person name="Nolan M."/>
            <person name="Ohm R."/>
            <person name="Pangilinan J."/>
            <person name="Park H.-J."/>
            <person name="Ramirez L."/>
            <person name="Alfaro M."/>
            <person name="Sun H."/>
            <person name="Tritt A."/>
            <person name="Yoshinaga Y."/>
            <person name="Zwiers L.-H."/>
            <person name="Turgeon B."/>
            <person name="Goodwin S."/>
            <person name="Spatafora J."/>
            <person name="Crous P."/>
            <person name="Grigoriev I."/>
        </authorList>
    </citation>
    <scope>NUCLEOTIDE SEQUENCE</scope>
    <source>
        <strain evidence="2">CBS 269.34</strain>
    </source>
</reference>
<dbReference type="InterPro" id="IPR010730">
    <property type="entry name" value="HET"/>
</dbReference>